<feature type="domain" description="CCHC-type" evidence="3">
    <location>
        <begin position="266"/>
        <end position="279"/>
    </location>
</feature>
<organism evidence="4">
    <name type="scientific">Nymphaea colorata</name>
    <name type="common">pocket water lily</name>
    <dbReference type="NCBI Taxonomy" id="210225"/>
    <lineage>
        <taxon>Eukaryota</taxon>
        <taxon>Viridiplantae</taxon>
        <taxon>Streptophyta</taxon>
        <taxon>Embryophyta</taxon>
        <taxon>Tracheophyta</taxon>
        <taxon>Spermatophyta</taxon>
        <taxon>Magnoliopsida</taxon>
        <taxon>Nymphaeales</taxon>
        <taxon>Nymphaeaceae</taxon>
        <taxon>Nymphaea</taxon>
    </lineage>
</organism>
<dbReference type="PANTHER" id="PTHR47481:SF14">
    <property type="entry name" value="RETROTRANSPOSON COPIA-LIKE N-TERMINAL DOMAIN-CONTAINING PROTEIN"/>
    <property type="match status" value="1"/>
</dbReference>
<dbReference type="SMART" id="SM00343">
    <property type="entry name" value="ZnF_C2HC"/>
    <property type="match status" value="1"/>
</dbReference>
<feature type="region of interest" description="Disordered" evidence="2">
    <location>
        <begin position="279"/>
        <end position="313"/>
    </location>
</feature>
<name>A0A5K1EXS1_9MAGN</name>
<evidence type="ECO:0000259" key="3">
    <source>
        <dbReference type="PROSITE" id="PS50158"/>
    </source>
</evidence>
<dbReference type="PANTHER" id="PTHR47481">
    <property type="match status" value="1"/>
</dbReference>
<dbReference type="Gramene" id="NC7G0279010.1">
    <property type="protein sequence ID" value="NC7G0279010.1:cds"/>
    <property type="gene ID" value="NC7G0279010"/>
</dbReference>
<feature type="region of interest" description="Disordered" evidence="2">
    <location>
        <begin position="235"/>
        <end position="258"/>
    </location>
</feature>
<reference evidence="4" key="1">
    <citation type="submission" date="2019-09" db="EMBL/GenBank/DDBJ databases">
        <authorList>
            <person name="Zhang L."/>
        </authorList>
    </citation>
    <scope>NUCLEOTIDE SEQUENCE</scope>
</reference>
<dbReference type="EMBL" id="LR721785">
    <property type="protein sequence ID" value="VVW57151.1"/>
    <property type="molecule type" value="Genomic_DNA"/>
</dbReference>
<dbReference type="GO" id="GO:0008270">
    <property type="term" value="F:zinc ion binding"/>
    <property type="evidence" value="ECO:0007669"/>
    <property type="project" value="UniProtKB-KW"/>
</dbReference>
<dbReference type="InterPro" id="IPR001878">
    <property type="entry name" value="Znf_CCHC"/>
</dbReference>
<protein>
    <recommendedName>
        <fullName evidence="3">CCHC-type domain-containing protein</fullName>
    </recommendedName>
</protein>
<accession>A0A5K1EXS1</accession>
<dbReference type="InterPro" id="IPR036875">
    <property type="entry name" value="Znf_CCHC_sf"/>
</dbReference>
<dbReference type="InterPro" id="IPR054722">
    <property type="entry name" value="PolX-like_BBD"/>
</dbReference>
<sequence length="455" mass="50179">MSVLHTERRVLCEDSYNRLYGHIDGTTPAPPMYIDREVKKTVVGDQAAGAAAVSEIRFEYETITENNPEYEVWLAHDQSLVAYITSTLSEEVLGGIDDDLTVLELWYILAITYSQVSEARFLQLRRQFQDIKSETRTVLEYLIEIISVSDQLAAIGHPVSDKDKVQQALSGLGTDFDIFYTALEVLPVLPSFEDLKAKLFQHEASRVQRQNLIPSNSHNVLITGTHALQGNRTRTWTPQAGMGRGILPTPPGMNTTSATSRRVSTCFYCNKRGHVKSECWHNPQNKNNQVKRENKAAVGSASSSSGSNQTSNVSADVQQLLMTALSKLHLKQNEQGEWYVDSGAAAHVTGDAGNLSSALPYLDKDSVVTGDGSHHTISHIGNVQISVGSSWIPLKNVLVVPSVKKNIISVFKLIDDTHSSVEFTPSSVYVKDARTKKTFAEGTRKGDMYVLEEAP</sequence>
<dbReference type="Pfam" id="PF22936">
    <property type="entry name" value="Pol_BBD"/>
    <property type="match status" value="1"/>
</dbReference>
<keyword evidence="1" id="KW-0479">Metal-binding</keyword>
<dbReference type="AlphaFoldDB" id="A0A5K1EXS1"/>
<evidence type="ECO:0000256" key="1">
    <source>
        <dbReference type="PROSITE-ProRule" id="PRU00047"/>
    </source>
</evidence>
<dbReference type="SUPFAM" id="SSF57756">
    <property type="entry name" value="Retrovirus zinc finger-like domains"/>
    <property type="match status" value="1"/>
</dbReference>
<keyword evidence="1" id="KW-0862">Zinc</keyword>
<dbReference type="Gene3D" id="4.10.60.10">
    <property type="entry name" value="Zinc finger, CCHC-type"/>
    <property type="match status" value="1"/>
</dbReference>
<dbReference type="Pfam" id="PF14223">
    <property type="entry name" value="Retrotran_gag_2"/>
    <property type="match status" value="1"/>
</dbReference>
<proteinExistence type="predicted"/>
<evidence type="ECO:0000256" key="2">
    <source>
        <dbReference type="SAM" id="MobiDB-lite"/>
    </source>
</evidence>
<feature type="compositionally biased region" description="Low complexity" evidence="2">
    <location>
        <begin position="296"/>
        <end position="313"/>
    </location>
</feature>
<keyword evidence="1" id="KW-0863">Zinc-finger</keyword>
<evidence type="ECO:0000313" key="4">
    <source>
        <dbReference type="EMBL" id="VVW57151.1"/>
    </source>
</evidence>
<dbReference type="PROSITE" id="PS50158">
    <property type="entry name" value="ZF_CCHC"/>
    <property type="match status" value="1"/>
</dbReference>
<gene>
    <name evidence="4" type="ORF">NYM_LOCUS23791</name>
</gene>
<dbReference type="GO" id="GO:0003676">
    <property type="term" value="F:nucleic acid binding"/>
    <property type="evidence" value="ECO:0007669"/>
    <property type="project" value="InterPro"/>
</dbReference>